<dbReference type="PANTHER" id="PTHR47515">
    <property type="entry name" value="LOW CALCIUM RESPONSE LOCUS PROTEIN T"/>
    <property type="match status" value="1"/>
</dbReference>
<gene>
    <name evidence="2" type="ORF">VIBNISOn1_p0178</name>
</gene>
<dbReference type="GO" id="GO:0003676">
    <property type="term" value="F:nucleic acid binding"/>
    <property type="evidence" value="ECO:0007669"/>
    <property type="project" value="InterPro"/>
</dbReference>
<evidence type="ECO:0000313" key="2">
    <source>
        <dbReference type="EMBL" id="CCO50341.1"/>
    </source>
</evidence>
<dbReference type="Gene3D" id="3.30.420.10">
    <property type="entry name" value="Ribonuclease H-like superfamily/Ribonuclease H"/>
    <property type="match status" value="1"/>
</dbReference>
<dbReference type="GO" id="GO:0015074">
    <property type="term" value="P:DNA integration"/>
    <property type="evidence" value="ECO:0007669"/>
    <property type="project" value="InterPro"/>
</dbReference>
<dbReference type="InterPro" id="IPR012337">
    <property type="entry name" value="RNaseH-like_sf"/>
</dbReference>
<organism evidence="2 3">
    <name type="scientific">Vibrio nigripulchritudo SOn1</name>
    <dbReference type="NCBI Taxonomy" id="1238450"/>
    <lineage>
        <taxon>Bacteria</taxon>
        <taxon>Pseudomonadati</taxon>
        <taxon>Pseudomonadota</taxon>
        <taxon>Gammaproteobacteria</taxon>
        <taxon>Vibrionales</taxon>
        <taxon>Vibrionaceae</taxon>
        <taxon>Vibrio</taxon>
    </lineage>
</organism>
<name>A0AAV2W136_9VIBR</name>
<dbReference type="Proteomes" id="UP000018211">
    <property type="component" value="Unassembled WGS sequence"/>
</dbReference>
<dbReference type="SUPFAM" id="SSF53098">
    <property type="entry name" value="Ribonuclease H-like"/>
    <property type="match status" value="1"/>
</dbReference>
<dbReference type="EMBL" id="CAOF01000200">
    <property type="protein sequence ID" value="CCO50341.1"/>
    <property type="molecule type" value="Genomic_DNA"/>
</dbReference>
<protein>
    <submittedName>
        <fullName evidence="2">Transposase</fullName>
    </submittedName>
</protein>
<feature type="domain" description="Integrase catalytic" evidence="1">
    <location>
        <begin position="32"/>
        <end position="65"/>
    </location>
</feature>
<accession>A0AAV2W136</accession>
<sequence length="73" mass="8784">MERIVVWHGYLVWTMVQIFISTTLAEWTEQHHVQLEFIQPSMPTQNSFLERLNRTYLDEILNMYVLITLEKGT</sequence>
<evidence type="ECO:0000259" key="1">
    <source>
        <dbReference type="Pfam" id="PF13683"/>
    </source>
</evidence>
<dbReference type="AlphaFoldDB" id="A0AAV2W136"/>
<dbReference type="InterPro" id="IPR036397">
    <property type="entry name" value="RNaseH_sf"/>
</dbReference>
<dbReference type="PANTHER" id="PTHR47515:SF2">
    <property type="entry name" value="INTEGRASE CORE DOMAIN PROTEIN"/>
    <property type="match status" value="1"/>
</dbReference>
<dbReference type="Pfam" id="PF13683">
    <property type="entry name" value="rve_3"/>
    <property type="match status" value="1"/>
</dbReference>
<proteinExistence type="predicted"/>
<dbReference type="InterPro" id="IPR001584">
    <property type="entry name" value="Integrase_cat-core"/>
</dbReference>
<evidence type="ECO:0000313" key="3">
    <source>
        <dbReference type="Proteomes" id="UP000018211"/>
    </source>
</evidence>
<comment type="caution">
    <text evidence="2">The sequence shown here is derived from an EMBL/GenBank/DDBJ whole genome shotgun (WGS) entry which is preliminary data.</text>
</comment>
<reference evidence="2 3" key="1">
    <citation type="journal article" date="2013" name="ISME J.">
        <title>Comparative genomics of pathogenic lineages of Vibrio nigripulchritudo identifies virulence-associated traits.</title>
        <authorList>
            <person name="Goudenege D."/>
            <person name="Labreuche Y."/>
            <person name="Krin E."/>
            <person name="Ansquer D."/>
            <person name="Mangenot S."/>
            <person name="Calteau A."/>
            <person name="Medigue C."/>
            <person name="Mazel D."/>
            <person name="Polz M.F."/>
            <person name="Le Roux F."/>
        </authorList>
    </citation>
    <scope>NUCLEOTIDE SEQUENCE [LARGE SCALE GENOMIC DNA]</scope>
    <source>
        <strain evidence="2 3">SOn1</strain>
    </source>
</reference>